<dbReference type="PIRSF" id="PIRSF500217">
    <property type="entry name" value="AlgI"/>
    <property type="match status" value="1"/>
</dbReference>
<feature type="transmembrane region" description="Helical" evidence="10">
    <location>
        <begin position="362"/>
        <end position="379"/>
    </location>
</feature>
<organism evidence="11 12">
    <name type="scientific">Saccharopolyspora hordei</name>
    <dbReference type="NCBI Taxonomy" id="1838"/>
    <lineage>
        <taxon>Bacteria</taxon>
        <taxon>Bacillati</taxon>
        <taxon>Actinomycetota</taxon>
        <taxon>Actinomycetes</taxon>
        <taxon>Pseudonocardiales</taxon>
        <taxon>Pseudonocardiaceae</taxon>
        <taxon>Saccharopolyspora</taxon>
    </lineage>
</organism>
<sequence>MSFASPLFLWYFLPAVLAAVLVAPRAGRNAVIAVASLVFYASGAGGTTLLLLACVVVNYLAGLRLEPVEWGFERSRRRWLLIGTVSFDLAVLAVWKYAGFATEQLAVLSSWFGGDFPVLELALPIGISFYTFHHVSYVVDIYRGERPALRNPVSFVTYIAMFPQLVAGPIVRYREIADQLPQQRTHRLDDIAAGFPRFAWGLTKKVVVADTLAPMVDTCFATPGEEMTFAIAWLGAIGYTVQLYFDFSGYSDMAIGLGRMLGFRLPENFARPYSSVTVTEFWRRWHMSLSRWFRDYVYIPLGGNRRGRARTYRNLAIIFVLTGFWHGAAWTYLVWGLFHGLLLVVERSCGWTHAPADLRARLARRALTMLLVVVGWVFFRAPDLGSAFVMLGHMLVPDFSGLTDIVAASVTHQRVVFLLLALVVVFLPASSGTGPFLESVRTREAHALRLGVLTLGLGYSGLLVATGSFSPFLYYQF</sequence>
<keyword evidence="8 9" id="KW-0012">Acyltransferase</keyword>
<evidence type="ECO:0000256" key="7">
    <source>
        <dbReference type="ARBA" id="ARBA00023136"/>
    </source>
</evidence>
<dbReference type="RefSeq" id="WP_179716886.1">
    <property type="nucleotide sequence ID" value="NZ_BAABFH010000001.1"/>
</dbReference>
<dbReference type="InterPro" id="IPR028362">
    <property type="entry name" value="AlgI"/>
</dbReference>
<comment type="caution">
    <text evidence="11">The sequence shown here is derived from an EMBL/GenBank/DDBJ whole genome shotgun (WGS) entry which is preliminary data.</text>
</comment>
<dbReference type="PANTHER" id="PTHR13285">
    <property type="entry name" value="ACYLTRANSFERASE"/>
    <property type="match status" value="1"/>
</dbReference>
<protein>
    <submittedName>
        <fullName evidence="11">Alginate O-acetyltransferase complex protein AlgI</fullName>
    </submittedName>
</protein>
<feature type="transmembrane region" description="Helical" evidence="10">
    <location>
        <begin position="416"/>
        <end position="438"/>
    </location>
</feature>
<dbReference type="PANTHER" id="PTHR13285:SF23">
    <property type="entry name" value="TEICHOIC ACID D-ALANYLTRANSFERASE"/>
    <property type="match status" value="1"/>
</dbReference>
<evidence type="ECO:0000256" key="3">
    <source>
        <dbReference type="ARBA" id="ARBA00022475"/>
    </source>
</evidence>
<evidence type="ECO:0000313" key="12">
    <source>
        <dbReference type="Proteomes" id="UP000587002"/>
    </source>
</evidence>
<dbReference type="Proteomes" id="UP000587002">
    <property type="component" value="Unassembled WGS sequence"/>
</dbReference>
<feature type="transmembrane region" description="Helical" evidence="10">
    <location>
        <begin position="315"/>
        <end position="342"/>
    </location>
</feature>
<evidence type="ECO:0000256" key="4">
    <source>
        <dbReference type="ARBA" id="ARBA00022679"/>
    </source>
</evidence>
<gene>
    <name evidence="11" type="ORF">HNR68_000311</name>
</gene>
<dbReference type="Pfam" id="PF03062">
    <property type="entry name" value="MBOAT"/>
    <property type="match status" value="1"/>
</dbReference>
<evidence type="ECO:0000256" key="6">
    <source>
        <dbReference type="ARBA" id="ARBA00022989"/>
    </source>
</evidence>
<keyword evidence="6 10" id="KW-1133">Transmembrane helix</keyword>
<evidence type="ECO:0000256" key="9">
    <source>
        <dbReference type="PIRNR" id="PIRNR016636"/>
    </source>
</evidence>
<evidence type="ECO:0000256" key="8">
    <source>
        <dbReference type="ARBA" id="ARBA00023315"/>
    </source>
</evidence>
<dbReference type="GO" id="GO:0042121">
    <property type="term" value="P:alginic acid biosynthetic process"/>
    <property type="evidence" value="ECO:0007669"/>
    <property type="project" value="InterPro"/>
</dbReference>
<name>A0A853ANT9_9PSEU</name>
<dbReference type="GO" id="GO:0016746">
    <property type="term" value="F:acyltransferase activity"/>
    <property type="evidence" value="ECO:0007669"/>
    <property type="project" value="UniProtKB-KW"/>
</dbReference>
<dbReference type="GO" id="GO:0005886">
    <property type="term" value="C:plasma membrane"/>
    <property type="evidence" value="ECO:0007669"/>
    <property type="project" value="UniProtKB-SubCell"/>
</dbReference>
<dbReference type="EMBL" id="JACCFJ010000001">
    <property type="protein sequence ID" value="NYI81681.1"/>
    <property type="molecule type" value="Genomic_DNA"/>
</dbReference>
<feature type="transmembrane region" description="Helical" evidence="10">
    <location>
        <begin position="79"/>
        <end position="98"/>
    </location>
</feature>
<dbReference type="PIRSF" id="PIRSF016636">
    <property type="entry name" value="AlgI_DltB"/>
    <property type="match status" value="1"/>
</dbReference>
<feature type="transmembrane region" description="Helical" evidence="10">
    <location>
        <begin position="118"/>
        <end position="139"/>
    </location>
</feature>
<evidence type="ECO:0000256" key="10">
    <source>
        <dbReference type="SAM" id="Phobius"/>
    </source>
</evidence>
<feature type="transmembrane region" description="Helical" evidence="10">
    <location>
        <begin position="450"/>
        <end position="474"/>
    </location>
</feature>
<dbReference type="InterPro" id="IPR004299">
    <property type="entry name" value="MBOAT_fam"/>
</dbReference>
<keyword evidence="3 9" id="KW-1003">Cell membrane</keyword>
<proteinExistence type="inferred from homology"/>
<keyword evidence="5 10" id="KW-0812">Transmembrane</keyword>
<keyword evidence="12" id="KW-1185">Reference proteome</keyword>
<keyword evidence="4 9" id="KW-0808">Transferase</keyword>
<evidence type="ECO:0000256" key="2">
    <source>
        <dbReference type="ARBA" id="ARBA00010323"/>
    </source>
</evidence>
<comment type="similarity">
    <text evidence="2 9">Belongs to the membrane-bound acyltransferase family.</text>
</comment>
<evidence type="ECO:0000256" key="1">
    <source>
        <dbReference type="ARBA" id="ARBA00004651"/>
    </source>
</evidence>
<evidence type="ECO:0000313" key="11">
    <source>
        <dbReference type="EMBL" id="NYI81681.1"/>
    </source>
</evidence>
<evidence type="ECO:0000256" key="5">
    <source>
        <dbReference type="ARBA" id="ARBA00022692"/>
    </source>
</evidence>
<dbReference type="InterPro" id="IPR051085">
    <property type="entry name" value="MB_O-acyltransferase"/>
</dbReference>
<feature type="transmembrane region" description="Helical" evidence="10">
    <location>
        <begin position="34"/>
        <end position="59"/>
    </location>
</feature>
<keyword evidence="7 9" id="KW-0472">Membrane</keyword>
<dbReference type="InterPro" id="IPR024194">
    <property type="entry name" value="Ac/AlaTfrase_AlgI/DltB"/>
</dbReference>
<comment type="subcellular location">
    <subcellularLocation>
        <location evidence="1">Cell membrane</location>
        <topology evidence="1">Multi-pass membrane protein</topology>
    </subcellularLocation>
</comment>
<reference evidence="11 12" key="1">
    <citation type="submission" date="2020-07" db="EMBL/GenBank/DDBJ databases">
        <title>Sequencing the genomes of 1000 actinobacteria strains.</title>
        <authorList>
            <person name="Klenk H.-P."/>
        </authorList>
    </citation>
    <scope>NUCLEOTIDE SEQUENCE [LARGE SCALE GENOMIC DNA]</scope>
    <source>
        <strain evidence="11 12">DSM 44065</strain>
    </source>
</reference>
<accession>A0A853ANT9</accession>
<dbReference type="AlphaFoldDB" id="A0A853ANT9"/>